<dbReference type="PROSITE" id="PS50977">
    <property type="entry name" value="HTH_TETR_2"/>
    <property type="match status" value="1"/>
</dbReference>
<keyword evidence="3 5" id="KW-0238">DNA-binding</keyword>
<dbReference type="Gene3D" id="1.10.10.60">
    <property type="entry name" value="Homeodomain-like"/>
    <property type="match status" value="1"/>
</dbReference>
<dbReference type="AlphaFoldDB" id="A0A6J4HJB7"/>
<feature type="DNA-binding region" description="H-T-H motif" evidence="5">
    <location>
        <begin position="35"/>
        <end position="54"/>
    </location>
</feature>
<dbReference type="PANTHER" id="PTHR30055:SF234">
    <property type="entry name" value="HTH-TYPE TRANSCRIPTIONAL REGULATOR BETI"/>
    <property type="match status" value="1"/>
</dbReference>
<evidence type="ECO:0000256" key="5">
    <source>
        <dbReference type="PROSITE-ProRule" id="PRU00335"/>
    </source>
</evidence>
<dbReference type="SUPFAM" id="SSF48498">
    <property type="entry name" value="Tetracyclin repressor-like, C-terminal domain"/>
    <property type="match status" value="1"/>
</dbReference>
<evidence type="ECO:0000256" key="2">
    <source>
        <dbReference type="ARBA" id="ARBA00023015"/>
    </source>
</evidence>
<evidence type="ECO:0000313" key="7">
    <source>
        <dbReference type="EMBL" id="CAA9222890.1"/>
    </source>
</evidence>
<proteinExistence type="predicted"/>
<dbReference type="PANTHER" id="PTHR30055">
    <property type="entry name" value="HTH-TYPE TRANSCRIPTIONAL REGULATOR RUTR"/>
    <property type="match status" value="1"/>
</dbReference>
<dbReference type="InterPro" id="IPR009057">
    <property type="entry name" value="Homeodomain-like_sf"/>
</dbReference>
<dbReference type="Pfam" id="PF13977">
    <property type="entry name" value="TetR_C_6"/>
    <property type="match status" value="1"/>
</dbReference>
<evidence type="ECO:0000259" key="6">
    <source>
        <dbReference type="PROSITE" id="PS50977"/>
    </source>
</evidence>
<sequence>MTRASNGSDKSTERREQILEAAAVALAEVGFENITTRRIAQKAGVNVATLHYHFGTKEALLAEAVRHALSRAVGVLRPAMAGAATPAEALAAGIDTAWVLAQERPGILRYHLAVRSFQDPEAKRQAAGIYAAYRRLVEEVAERHLAEGGALAPGVTPAGLAHYVVTAVDGILLQHLVTADEGAARSSLDILRRHALSLLQSGPAPAEE</sequence>
<dbReference type="SUPFAM" id="SSF46689">
    <property type="entry name" value="Homeodomain-like"/>
    <property type="match status" value="1"/>
</dbReference>
<feature type="domain" description="HTH tetR-type" evidence="6">
    <location>
        <begin position="12"/>
        <end position="72"/>
    </location>
</feature>
<evidence type="ECO:0000256" key="3">
    <source>
        <dbReference type="ARBA" id="ARBA00023125"/>
    </source>
</evidence>
<keyword evidence="2" id="KW-0805">Transcription regulation</keyword>
<evidence type="ECO:0000256" key="1">
    <source>
        <dbReference type="ARBA" id="ARBA00022491"/>
    </source>
</evidence>
<dbReference type="InterPro" id="IPR039538">
    <property type="entry name" value="BetI_C"/>
</dbReference>
<name>A0A6J4HJB7_9BACT</name>
<keyword evidence="1" id="KW-0678">Repressor</keyword>
<protein>
    <recommendedName>
        <fullName evidence="6">HTH tetR-type domain-containing protein</fullName>
    </recommendedName>
</protein>
<dbReference type="InterPro" id="IPR023772">
    <property type="entry name" value="DNA-bd_HTH_TetR-type_CS"/>
</dbReference>
<gene>
    <name evidence="7" type="ORF">AVDCRST_MAG63-587</name>
</gene>
<dbReference type="Gene3D" id="1.10.357.10">
    <property type="entry name" value="Tetracycline Repressor, domain 2"/>
    <property type="match status" value="1"/>
</dbReference>
<dbReference type="PROSITE" id="PS01081">
    <property type="entry name" value="HTH_TETR_1"/>
    <property type="match status" value="1"/>
</dbReference>
<evidence type="ECO:0000256" key="4">
    <source>
        <dbReference type="ARBA" id="ARBA00023163"/>
    </source>
</evidence>
<dbReference type="InterPro" id="IPR036271">
    <property type="entry name" value="Tet_transcr_reg_TetR-rel_C_sf"/>
</dbReference>
<organism evidence="7">
    <name type="scientific">uncultured Armatimonadetes bacterium</name>
    <dbReference type="NCBI Taxonomy" id="157466"/>
    <lineage>
        <taxon>Bacteria</taxon>
        <taxon>Bacillati</taxon>
        <taxon>Armatimonadota</taxon>
        <taxon>environmental samples</taxon>
    </lineage>
</organism>
<dbReference type="Pfam" id="PF00440">
    <property type="entry name" value="TetR_N"/>
    <property type="match status" value="1"/>
</dbReference>
<dbReference type="GO" id="GO:0003700">
    <property type="term" value="F:DNA-binding transcription factor activity"/>
    <property type="evidence" value="ECO:0007669"/>
    <property type="project" value="TreeGrafter"/>
</dbReference>
<dbReference type="GO" id="GO:0000976">
    <property type="term" value="F:transcription cis-regulatory region binding"/>
    <property type="evidence" value="ECO:0007669"/>
    <property type="project" value="TreeGrafter"/>
</dbReference>
<accession>A0A6J4HJB7</accession>
<dbReference type="InterPro" id="IPR050109">
    <property type="entry name" value="HTH-type_TetR-like_transc_reg"/>
</dbReference>
<dbReference type="PRINTS" id="PR00455">
    <property type="entry name" value="HTHTETR"/>
</dbReference>
<keyword evidence="4" id="KW-0804">Transcription</keyword>
<dbReference type="InterPro" id="IPR001647">
    <property type="entry name" value="HTH_TetR"/>
</dbReference>
<dbReference type="EMBL" id="CADCTO010000076">
    <property type="protein sequence ID" value="CAA9222890.1"/>
    <property type="molecule type" value="Genomic_DNA"/>
</dbReference>
<reference evidence="7" key="1">
    <citation type="submission" date="2020-02" db="EMBL/GenBank/DDBJ databases">
        <authorList>
            <person name="Meier V. D."/>
        </authorList>
    </citation>
    <scope>NUCLEOTIDE SEQUENCE</scope>
    <source>
        <strain evidence="7">AVDCRST_MAG63</strain>
    </source>
</reference>